<gene>
    <name evidence="10" type="ORF">SAMN04488068_0054</name>
</gene>
<evidence type="ECO:0000256" key="6">
    <source>
        <dbReference type="ARBA" id="ARBA00022989"/>
    </source>
</evidence>
<keyword evidence="8 9" id="KW-0472">Membrane</keyword>
<keyword evidence="5" id="KW-0653">Protein transport</keyword>
<evidence type="ECO:0000256" key="4">
    <source>
        <dbReference type="ARBA" id="ARBA00022692"/>
    </source>
</evidence>
<dbReference type="InterPro" id="IPR001901">
    <property type="entry name" value="Translocase_SecE/Sec61-g"/>
</dbReference>
<dbReference type="NCBIfam" id="TIGR00964">
    <property type="entry name" value="secE_bact"/>
    <property type="match status" value="1"/>
</dbReference>
<feature type="transmembrane region" description="Helical" evidence="9">
    <location>
        <begin position="41"/>
        <end position="60"/>
    </location>
</feature>
<dbReference type="GO" id="GO:0009306">
    <property type="term" value="P:protein secretion"/>
    <property type="evidence" value="ECO:0007669"/>
    <property type="project" value="InterPro"/>
</dbReference>
<dbReference type="GO" id="GO:0005886">
    <property type="term" value="C:plasma membrane"/>
    <property type="evidence" value="ECO:0007669"/>
    <property type="project" value="TreeGrafter"/>
</dbReference>
<evidence type="ECO:0000256" key="1">
    <source>
        <dbReference type="ARBA" id="ARBA00004370"/>
    </source>
</evidence>
<sequence>MEPQIEAPSSSRYDSLLLFGSAVLLVGGMFAFYWLTGEINAAIRLLILLAALGGSVALAYRTQMGQAVWATVLGSRTELRKVVWPSRQESLQATLMIAVVVLITSLLLWGLDSLLLFGVKSLTGRG</sequence>
<evidence type="ECO:0000256" key="3">
    <source>
        <dbReference type="ARBA" id="ARBA00022475"/>
    </source>
</evidence>
<protein>
    <submittedName>
        <fullName evidence="10">Preprotein translocase subunit SecE</fullName>
    </submittedName>
</protein>
<dbReference type="GO" id="GO:0006605">
    <property type="term" value="P:protein targeting"/>
    <property type="evidence" value="ECO:0007669"/>
    <property type="project" value="InterPro"/>
</dbReference>
<comment type="subcellular location">
    <subcellularLocation>
        <location evidence="1">Membrane</location>
    </subcellularLocation>
</comment>
<dbReference type="PANTHER" id="PTHR33910">
    <property type="entry name" value="PROTEIN TRANSLOCASE SUBUNIT SECE"/>
    <property type="match status" value="1"/>
</dbReference>
<evidence type="ECO:0000256" key="9">
    <source>
        <dbReference type="SAM" id="Phobius"/>
    </source>
</evidence>
<feature type="transmembrane region" description="Helical" evidence="9">
    <location>
        <begin position="90"/>
        <end position="111"/>
    </location>
</feature>
<accession>A0A1M5SBP8</accession>
<dbReference type="GO" id="GO:0008320">
    <property type="term" value="F:protein transmembrane transporter activity"/>
    <property type="evidence" value="ECO:0007669"/>
    <property type="project" value="InterPro"/>
</dbReference>
<dbReference type="InterPro" id="IPR005807">
    <property type="entry name" value="SecE_bac"/>
</dbReference>
<dbReference type="PANTHER" id="PTHR33910:SF1">
    <property type="entry name" value="PROTEIN TRANSLOCASE SUBUNIT SECE"/>
    <property type="match status" value="1"/>
</dbReference>
<proteinExistence type="predicted"/>
<reference evidence="10 11" key="1">
    <citation type="submission" date="2016-11" db="EMBL/GenBank/DDBJ databases">
        <authorList>
            <person name="Jaros S."/>
            <person name="Januszkiewicz K."/>
            <person name="Wedrychowicz H."/>
        </authorList>
    </citation>
    <scope>NUCLEOTIDE SEQUENCE [LARGE SCALE GENOMIC DNA]</scope>
    <source>
        <strain evidence="10 11">CGMCC 1.7049</strain>
    </source>
</reference>
<dbReference type="GO" id="GO:0043952">
    <property type="term" value="P:protein transport by the Sec complex"/>
    <property type="evidence" value="ECO:0007669"/>
    <property type="project" value="TreeGrafter"/>
</dbReference>
<organism evidence="10 11">
    <name type="scientific">Hydrocarboniphaga daqingensis</name>
    <dbReference type="NCBI Taxonomy" id="490188"/>
    <lineage>
        <taxon>Bacteria</taxon>
        <taxon>Pseudomonadati</taxon>
        <taxon>Pseudomonadota</taxon>
        <taxon>Gammaproteobacteria</taxon>
        <taxon>Nevskiales</taxon>
        <taxon>Nevskiaceae</taxon>
        <taxon>Hydrocarboniphaga</taxon>
    </lineage>
</organism>
<evidence type="ECO:0000256" key="5">
    <source>
        <dbReference type="ARBA" id="ARBA00022927"/>
    </source>
</evidence>
<name>A0A1M5SBP8_9GAMM</name>
<keyword evidence="6 9" id="KW-1133">Transmembrane helix</keyword>
<dbReference type="PRINTS" id="PR01650">
    <property type="entry name" value="SECETRNLCASE"/>
</dbReference>
<dbReference type="Gene3D" id="1.20.5.1030">
    <property type="entry name" value="Preprotein translocase secy subunit"/>
    <property type="match status" value="1"/>
</dbReference>
<dbReference type="Pfam" id="PF00584">
    <property type="entry name" value="SecE"/>
    <property type="match status" value="1"/>
</dbReference>
<keyword evidence="4 9" id="KW-0812">Transmembrane</keyword>
<dbReference type="OrthoDB" id="9806365at2"/>
<feature type="transmembrane region" description="Helical" evidence="9">
    <location>
        <begin position="16"/>
        <end position="35"/>
    </location>
</feature>
<keyword evidence="2" id="KW-0813">Transport</keyword>
<keyword evidence="3" id="KW-1003">Cell membrane</keyword>
<evidence type="ECO:0000256" key="2">
    <source>
        <dbReference type="ARBA" id="ARBA00022448"/>
    </source>
</evidence>
<dbReference type="RefSeq" id="WP_072899679.1">
    <property type="nucleotide sequence ID" value="NZ_FQWZ01000011.1"/>
</dbReference>
<dbReference type="InterPro" id="IPR038379">
    <property type="entry name" value="SecE_sf"/>
</dbReference>
<dbReference type="GO" id="GO:0006886">
    <property type="term" value="P:intracellular protein transport"/>
    <property type="evidence" value="ECO:0007669"/>
    <property type="project" value="InterPro"/>
</dbReference>
<dbReference type="EMBL" id="FQWZ01000011">
    <property type="protein sequence ID" value="SHH35936.1"/>
    <property type="molecule type" value="Genomic_DNA"/>
</dbReference>
<keyword evidence="7" id="KW-0811">Translocation</keyword>
<evidence type="ECO:0000313" key="10">
    <source>
        <dbReference type="EMBL" id="SHH35936.1"/>
    </source>
</evidence>
<keyword evidence="11" id="KW-1185">Reference proteome</keyword>
<dbReference type="AlphaFoldDB" id="A0A1M5SBP8"/>
<evidence type="ECO:0000256" key="8">
    <source>
        <dbReference type="ARBA" id="ARBA00023136"/>
    </source>
</evidence>
<dbReference type="Proteomes" id="UP000199758">
    <property type="component" value="Unassembled WGS sequence"/>
</dbReference>
<evidence type="ECO:0000313" key="11">
    <source>
        <dbReference type="Proteomes" id="UP000199758"/>
    </source>
</evidence>
<dbReference type="STRING" id="490188.SAMN04488068_0054"/>
<evidence type="ECO:0000256" key="7">
    <source>
        <dbReference type="ARBA" id="ARBA00023010"/>
    </source>
</evidence>